<evidence type="ECO:0000256" key="1">
    <source>
        <dbReference type="SAM" id="Coils"/>
    </source>
</evidence>
<keyword evidence="2" id="KW-0472">Membrane</keyword>
<reference evidence="3 4" key="1">
    <citation type="submission" date="2024-02" db="EMBL/GenBank/DDBJ databases">
        <title>Genome sequence of Aquincola sp. MAHUQ-54.</title>
        <authorList>
            <person name="Huq M.A."/>
        </authorList>
    </citation>
    <scope>NUCLEOTIDE SEQUENCE [LARGE SCALE GENOMIC DNA]</scope>
    <source>
        <strain evidence="3 4">MAHUQ-54</strain>
    </source>
</reference>
<dbReference type="PANTHER" id="PTHR30386">
    <property type="entry name" value="MEMBRANE FUSION SUBUNIT OF EMRAB-TOLC MULTIDRUG EFFLUX PUMP"/>
    <property type="match status" value="1"/>
</dbReference>
<dbReference type="SUPFAM" id="SSF111369">
    <property type="entry name" value="HlyD-like secretion proteins"/>
    <property type="match status" value="1"/>
</dbReference>
<dbReference type="PANTHER" id="PTHR30386:SF28">
    <property type="entry name" value="EXPORTED PROTEIN"/>
    <property type="match status" value="1"/>
</dbReference>
<keyword evidence="2" id="KW-0812">Transmembrane</keyword>
<keyword evidence="2" id="KW-1133">Transmembrane helix</keyword>
<evidence type="ECO:0000256" key="2">
    <source>
        <dbReference type="SAM" id="Phobius"/>
    </source>
</evidence>
<accession>A0AAW9QK84</accession>
<dbReference type="EMBL" id="JAZIBG010000049">
    <property type="protein sequence ID" value="MEF7616793.1"/>
    <property type="molecule type" value="Genomic_DNA"/>
</dbReference>
<dbReference type="InterPro" id="IPR050739">
    <property type="entry name" value="MFP"/>
</dbReference>
<dbReference type="RefSeq" id="WP_332292386.1">
    <property type="nucleotide sequence ID" value="NZ_JAZIBG010000049.1"/>
</dbReference>
<keyword evidence="4" id="KW-1185">Reference proteome</keyword>
<feature type="transmembrane region" description="Helical" evidence="2">
    <location>
        <begin position="27"/>
        <end position="48"/>
    </location>
</feature>
<name>A0AAW9QK84_9BURK</name>
<comment type="caution">
    <text evidence="3">The sequence shown here is derived from an EMBL/GenBank/DDBJ whole genome shotgun (WGS) entry which is preliminary data.</text>
</comment>
<dbReference type="Proteomes" id="UP001336250">
    <property type="component" value="Unassembled WGS sequence"/>
</dbReference>
<evidence type="ECO:0000313" key="4">
    <source>
        <dbReference type="Proteomes" id="UP001336250"/>
    </source>
</evidence>
<protein>
    <submittedName>
        <fullName evidence="3">HlyD family efflux transporter periplasmic adaptor subunit</fullName>
    </submittedName>
</protein>
<keyword evidence="1" id="KW-0175">Coiled coil</keyword>
<dbReference type="PRINTS" id="PR01490">
    <property type="entry name" value="RTXTOXIND"/>
</dbReference>
<sequence>MVSIFRREALEHQQDQWLGRISLVRPVSLQVLTVLAVAAAVGVGAFLAMGQYTRKARVTGVLVPQGGVVELRAQHEGVVLERRVREGETVRQGDVLFVLALDRATASGDTQAQVLSSLDARRRSLESASVRARALAEDQRGELVRRIAALEGERGRHAVRADLQRERLALAEQALAQFESLRDQDFIAPAQLRAKRQDVLEQRERLAALAQERAQHERDLASLQAQLRELPLKSQAQQGEIEREMAGLSQQSAQSEALRSQVVRAPHDGVVGAVVAEPGQAVPASGVLASLMRNDAPLQAHLYAPSSAIGFMRAEQPVLLRYHAFPYEKFGQQPGHILQVSRTPVPGQLGRGEAGAPSQPMYRITVALERQSVDAYGQPQPLVAGMQLDADVQLDRRRLIEWIFEPLLGIAGRV</sequence>
<feature type="coiled-coil region" evidence="1">
    <location>
        <begin position="133"/>
        <end position="226"/>
    </location>
</feature>
<organism evidence="3 4">
    <name type="scientific">Aquincola agrisoli</name>
    <dbReference type="NCBI Taxonomy" id="3119538"/>
    <lineage>
        <taxon>Bacteria</taxon>
        <taxon>Pseudomonadati</taxon>
        <taxon>Pseudomonadota</taxon>
        <taxon>Betaproteobacteria</taxon>
        <taxon>Burkholderiales</taxon>
        <taxon>Sphaerotilaceae</taxon>
        <taxon>Aquincola</taxon>
    </lineage>
</organism>
<dbReference type="AlphaFoldDB" id="A0AAW9QK84"/>
<proteinExistence type="predicted"/>
<dbReference type="Gene3D" id="2.40.50.100">
    <property type="match status" value="1"/>
</dbReference>
<evidence type="ECO:0000313" key="3">
    <source>
        <dbReference type="EMBL" id="MEF7616793.1"/>
    </source>
</evidence>
<gene>
    <name evidence="3" type="ORF">V4F39_22960</name>
</gene>